<evidence type="ECO:0000256" key="1">
    <source>
        <dbReference type="ARBA" id="ARBA00004123"/>
    </source>
</evidence>
<dbReference type="AlphaFoldDB" id="A0AAD7UK85"/>
<sequence length="174" mass="18888">MAAEPQTIKASDLIAPSDRLLQLHGKLDELALAMFESLRQIPDEPRPGAAPHPVVAANAATLVTKSREFDRIVDDLGAEWTQTAAEQIEELAELRRDHEAARREVLVAAGTLANAINATSQLLDGMFEAQKKVIPRARALENRAIRAPTIALRERVASFLADASRKDQGGPPDT</sequence>
<keyword evidence="2" id="KW-0805">Transcription regulation</keyword>
<keyword evidence="4" id="KW-0539">Nucleus</keyword>
<accession>A0AAD7UK85</accession>
<name>A0AAD7UK85_9STRA</name>
<evidence type="ECO:0000256" key="4">
    <source>
        <dbReference type="ARBA" id="ARBA00023242"/>
    </source>
</evidence>
<proteinExistence type="predicted"/>
<dbReference type="GO" id="GO:0016592">
    <property type="term" value="C:mediator complex"/>
    <property type="evidence" value="ECO:0007669"/>
    <property type="project" value="InterPro"/>
</dbReference>
<evidence type="ECO:0008006" key="7">
    <source>
        <dbReference type="Google" id="ProtNLM"/>
    </source>
</evidence>
<comment type="caution">
    <text evidence="5">The sequence shown here is derived from an EMBL/GenBank/DDBJ whole genome shotgun (WGS) entry which is preliminary data.</text>
</comment>
<dbReference type="EMBL" id="JAQMWT010000149">
    <property type="protein sequence ID" value="KAJ8609150.1"/>
    <property type="molecule type" value="Genomic_DNA"/>
</dbReference>
<dbReference type="Proteomes" id="UP001230188">
    <property type="component" value="Unassembled WGS sequence"/>
</dbReference>
<reference evidence="5" key="1">
    <citation type="submission" date="2023-01" db="EMBL/GenBank/DDBJ databases">
        <title>Metagenome sequencing of chrysophaentin producing Chrysophaeum taylorii.</title>
        <authorList>
            <person name="Davison J."/>
            <person name="Bewley C."/>
        </authorList>
    </citation>
    <scope>NUCLEOTIDE SEQUENCE</scope>
    <source>
        <strain evidence="5">NIES-1699</strain>
    </source>
</reference>
<keyword evidence="6" id="KW-1185">Reference proteome</keyword>
<gene>
    <name evidence="5" type="ORF">CTAYLR_006084</name>
</gene>
<dbReference type="InterPro" id="IPR037212">
    <property type="entry name" value="Med7/Med21-like"/>
</dbReference>
<evidence type="ECO:0000256" key="2">
    <source>
        <dbReference type="ARBA" id="ARBA00023015"/>
    </source>
</evidence>
<comment type="subcellular location">
    <subcellularLocation>
        <location evidence="1">Nucleus</location>
    </subcellularLocation>
</comment>
<dbReference type="SUPFAM" id="SSF140718">
    <property type="entry name" value="Mediator hinge subcomplex-like"/>
    <property type="match status" value="1"/>
</dbReference>
<organism evidence="5 6">
    <name type="scientific">Chrysophaeum taylorii</name>
    <dbReference type="NCBI Taxonomy" id="2483200"/>
    <lineage>
        <taxon>Eukaryota</taxon>
        <taxon>Sar</taxon>
        <taxon>Stramenopiles</taxon>
        <taxon>Ochrophyta</taxon>
        <taxon>Pelagophyceae</taxon>
        <taxon>Pelagomonadales</taxon>
        <taxon>Pelagomonadaceae</taxon>
        <taxon>Chrysophaeum</taxon>
    </lineage>
</organism>
<evidence type="ECO:0000313" key="5">
    <source>
        <dbReference type="EMBL" id="KAJ8609150.1"/>
    </source>
</evidence>
<keyword evidence="3" id="KW-0804">Transcription</keyword>
<evidence type="ECO:0000256" key="3">
    <source>
        <dbReference type="ARBA" id="ARBA00023163"/>
    </source>
</evidence>
<evidence type="ECO:0000313" key="6">
    <source>
        <dbReference type="Proteomes" id="UP001230188"/>
    </source>
</evidence>
<protein>
    <recommendedName>
        <fullName evidence="7">Mediator of RNA polymerase II transcription subunit 21</fullName>
    </recommendedName>
</protein>